<dbReference type="EMBL" id="JBHSSW010000008">
    <property type="protein sequence ID" value="MFC6197824.1"/>
    <property type="molecule type" value="Genomic_DNA"/>
</dbReference>
<proteinExistence type="predicted"/>
<evidence type="ECO:0000313" key="1">
    <source>
        <dbReference type="EMBL" id="MFC6197824.1"/>
    </source>
</evidence>
<comment type="caution">
    <text evidence="1">The sequence shown here is derived from an EMBL/GenBank/DDBJ whole genome shotgun (WGS) entry which is preliminary data.</text>
</comment>
<evidence type="ECO:0000313" key="2">
    <source>
        <dbReference type="Proteomes" id="UP001596303"/>
    </source>
</evidence>
<organism evidence="1 2">
    <name type="scientific">Ponticaulis profundi</name>
    <dbReference type="NCBI Taxonomy" id="2665222"/>
    <lineage>
        <taxon>Bacteria</taxon>
        <taxon>Pseudomonadati</taxon>
        <taxon>Pseudomonadota</taxon>
        <taxon>Alphaproteobacteria</taxon>
        <taxon>Hyphomonadales</taxon>
        <taxon>Hyphomonadaceae</taxon>
        <taxon>Ponticaulis</taxon>
    </lineage>
</organism>
<dbReference type="RefSeq" id="WP_377377274.1">
    <property type="nucleotide sequence ID" value="NZ_JBHSSW010000008.1"/>
</dbReference>
<reference evidence="2" key="1">
    <citation type="journal article" date="2019" name="Int. J. Syst. Evol. Microbiol.">
        <title>The Global Catalogue of Microorganisms (GCM) 10K type strain sequencing project: providing services to taxonomists for standard genome sequencing and annotation.</title>
        <authorList>
            <consortium name="The Broad Institute Genomics Platform"/>
            <consortium name="The Broad Institute Genome Sequencing Center for Infectious Disease"/>
            <person name="Wu L."/>
            <person name="Ma J."/>
        </authorList>
    </citation>
    <scope>NUCLEOTIDE SEQUENCE [LARGE SCALE GENOMIC DNA]</scope>
    <source>
        <strain evidence="2">CGMCC-1.15741</strain>
    </source>
</reference>
<sequence>MAIKKAEAGTLQIAPLKQGRVTLRMIGTTGFYFNAMSAKAKRSLLIGGGKKTAAEKKLLKHNPEEEFRDSVYRLPHGPTLLGFPAPGVKGAMATAALETPGVTKTSVQRLIFLPEQKIKMWGKPYLRCDVVRSADMNRTPDVRTRAFLPQWCAEVDIAFVSPTLSVHSVVSLLSNAGVIVGIGDFRQEKGRGSYGTFSVHGQDLGDWQETWDDITAEGREVQEAAMANPEYADEDTAELMAMLEDERARRAA</sequence>
<protein>
    <submittedName>
        <fullName evidence="1">Uncharacterized protein</fullName>
    </submittedName>
</protein>
<gene>
    <name evidence="1" type="ORF">ACFQDM_07030</name>
</gene>
<dbReference type="Proteomes" id="UP001596303">
    <property type="component" value="Unassembled WGS sequence"/>
</dbReference>
<name>A0ABW1S9H0_9PROT</name>
<keyword evidence="2" id="KW-1185">Reference proteome</keyword>
<accession>A0ABW1S9H0</accession>